<dbReference type="InterPro" id="IPR049712">
    <property type="entry name" value="Poly_export"/>
</dbReference>
<keyword evidence="10" id="KW-0626">Porin</keyword>
<dbReference type="InterPro" id="IPR054765">
    <property type="entry name" value="SLBB_dom"/>
</dbReference>
<feature type="domain" description="SLBB" evidence="16">
    <location>
        <begin position="124"/>
        <end position="202"/>
    </location>
</feature>
<dbReference type="Gene3D" id="3.30.1950.10">
    <property type="entry name" value="wza like domain"/>
    <property type="match status" value="1"/>
</dbReference>
<comment type="similarity">
    <text evidence="2">Belongs to the BexD/CtrA/VexA family.</text>
</comment>
<evidence type="ECO:0000256" key="13">
    <source>
        <dbReference type="ARBA" id="ARBA00023237"/>
    </source>
</evidence>
<evidence type="ECO:0000256" key="2">
    <source>
        <dbReference type="ARBA" id="ARBA00009450"/>
    </source>
</evidence>
<protein>
    <submittedName>
        <fullName evidence="17">Polysaccharide biosynthesis/export family protein</fullName>
    </submittedName>
</protein>
<keyword evidence="13" id="KW-0998">Cell outer membrane</keyword>
<evidence type="ECO:0000313" key="18">
    <source>
        <dbReference type="Proteomes" id="UP000886602"/>
    </source>
</evidence>
<evidence type="ECO:0000259" key="16">
    <source>
        <dbReference type="Pfam" id="PF22461"/>
    </source>
</evidence>
<keyword evidence="14" id="KW-0449">Lipoprotein</keyword>
<evidence type="ECO:0000259" key="15">
    <source>
        <dbReference type="Pfam" id="PF02563"/>
    </source>
</evidence>
<accession>A0A9D7I9T0</accession>
<evidence type="ECO:0000256" key="3">
    <source>
        <dbReference type="ARBA" id="ARBA00022448"/>
    </source>
</evidence>
<dbReference type="PANTHER" id="PTHR33619">
    <property type="entry name" value="POLYSACCHARIDE EXPORT PROTEIN GFCE-RELATED"/>
    <property type="match status" value="1"/>
</dbReference>
<proteinExistence type="inferred from homology"/>
<evidence type="ECO:0000313" key="17">
    <source>
        <dbReference type="EMBL" id="MBK7424472.1"/>
    </source>
</evidence>
<dbReference type="EMBL" id="JADJNC010000031">
    <property type="protein sequence ID" value="MBK7424472.1"/>
    <property type="molecule type" value="Genomic_DNA"/>
</dbReference>
<evidence type="ECO:0000256" key="9">
    <source>
        <dbReference type="ARBA" id="ARBA00023065"/>
    </source>
</evidence>
<keyword evidence="9" id="KW-0406">Ion transport</keyword>
<dbReference type="Gene3D" id="3.10.560.10">
    <property type="entry name" value="Outer membrane lipoprotein wza domain like"/>
    <property type="match status" value="1"/>
</dbReference>
<evidence type="ECO:0000256" key="11">
    <source>
        <dbReference type="ARBA" id="ARBA00023136"/>
    </source>
</evidence>
<dbReference type="GO" id="GO:0015288">
    <property type="term" value="F:porin activity"/>
    <property type="evidence" value="ECO:0007669"/>
    <property type="project" value="UniProtKB-KW"/>
</dbReference>
<keyword evidence="3" id="KW-0813">Transport</keyword>
<organism evidence="17 18">
    <name type="scientific">Candidatus Propionivibrio dominans</name>
    <dbReference type="NCBI Taxonomy" id="2954373"/>
    <lineage>
        <taxon>Bacteria</taxon>
        <taxon>Pseudomonadati</taxon>
        <taxon>Pseudomonadota</taxon>
        <taxon>Betaproteobacteria</taxon>
        <taxon>Rhodocyclales</taxon>
        <taxon>Rhodocyclaceae</taxon>
        <taxon>Propionivibrio</taxon>
    </lineage>
</organism>
<keyword evidence="6" id="KW-0812">Transmembrane</keyword>
<name>A0A9D7I9T0_9RHOO</name>
<dbReference type="PANTHER" id="PTHR33619:SF3">
    <property type="entry name" value="POLYSACCHARIDE EXPORT PROTEIN GFCE-RELATED"/>
    <property type="match status" value="1"/>
</dbReference>
<evidence type="ECO:0000256" key="4">
    <source>
        <dbReference type="ARBA" id="ARBA00022452"/>
    </source>
</evidence>
<feature type="domain" description="Polysaccharide export protein N-terminal" evidence="15">
    <location>
        <begin position="42"/>
        <end position="117"/>
    </location>
</feature>
<evidence type="ECO:0000256" key="5">
    <source>
        <dbReference type="ARBA" id="ARBA00022597"/>
    </source>
</evidence>
<dbReference type="GO" id="GO:0015159">
    <property type="term" value="F:polysaccharide transmembrane transporter activity"/>
    <property type="evidence" value="ECO:0007669"/>
    <property type="project" value="InterPro"/>
</dbReference>
<dbReference type="GO" id="GO:0006811">
    <property type="term" value="P:monoatomic ion transport"/>
    <property type="evidence" value="ECO:0007669"/>
    <property type="project" value="UniProtKB-KW"/>
</dbReference>
<gene>
    <name evidence="17" type="ORF">IPJ48_16095</name>
</gene>
<comment type="subcellular location">
    <subcellularLocation>
        <location evidence="1">Cell outer membrane</location>
        <topology evidence="1">Multi-pass membrane protein</topology>
    </subcellularLocation>
</comment>
<evidence type="ECO:0000256" key="6">
    <source>
        <dbReference type="ARBA" id="ARBA00022692"/>
    </source>
</evidence>
<keyword evidence="12" id="KW-0564">Palmitate</keyword>
<keyword evidence="8" id="KW-0625">Polysaccharide transport</keyword>
<evidence type="ECO:0000256" key="7">
    <source>
        <dbReference type="ARBA" id="ARBA00022729"/>
    </source>
</evidence>
<sequence length="251" mass="27583">MATPRIGLLTLSIVMTTGCASVNYPVPPLPSREEAPAYYKPAVEKDYRLQVSDALAIRSFFEPQLNQEMVVRPDGRISVLLIGELSVAGMRPEDLALKIRESYRRMVGSTDVTVAVTRSVGMNIFLSGEIKSPSLLQLDGDLTLLQAVARAGGFLPSANTGQVLLLRNTDDGTLTVSKVDIEKILRNEAPDVFLQRRDVVYVPKSAVAEAGKFVEQYINAIVPRLIQFQFGWIYSRVRSSDSTLQVTPSVP</sequence>
<keyword evidence="5" id="KW-0762">Sugar transport</keyword>
<evidence type="ECO:0000256" key="8">
    <source>
        <dbReference type="ARBA" id="ARBA00023047"/>
    </source>
</evidence>
<dbReference type="Pfam" id="PF22461">
    <property type="entry name" value="SLBB_2"/>
    <property type="match status" value="1"/>
</dbReference>
<dbReference type="InterPro" id="IPR003715">
    <property type="entry name" value="Poly_export_N"/>
</dbReference>
<evidence type="ECO:0000256" key="14">
    <source>
        <dbReference type="ARBA" id="ARBA00023288"/>
    </source>
</evidence>
<dbReference type="GO" id="GO:0046930">
    <property type="term" value="C:pore complex"/>
    <property type="evidence" value="ECO:0007669"/>
    <property type="project" value="UniProtKB-KW"/>
</dbReference>
<evidence type="ECO:0000256" key="10">
    <source>
        <dbReference type="ARBA" id="ARBA00023114"/>
    </source>
</evidence>
<evidence type="ECO:0000256" key="12">
    <source>
        <dbReference type="ARBA" id="ARBA00023139"/>
    </source>
</evidence>
<dbReference type="AlphaFoldDB" id="A0A9D7I9T0"/>
<evidence type="ECO:0000256" key="1">
    <source>
        <dbReference type="ARBA" id="ARBA00004571"/>
    </source>
</evidence>
<comment type="caution">
    <text evidence="17">The sequence shown here is derived from an EMBL/GenBank/DDBJ whole genome shotgun (WGS) entry which is preliminary data.</text>
</comment>
<keyword evidence="7" id="KW-0732">Signal</keyword>
<keyword evidence="11" id="KW-0472">Membrane</keyword>
<reference evidence="17" key="1">
    <citation type="submission" date="2020-10" db="EMBL/GenBank/DDBJ databases">
        <title>Connecting structure to function with the recovery of over 1000 high-quality activated sludge metagenome-assembled genomes encoding full-length rRNA genes using long-read sequencing.</title>
        <authorList>
            <person name="Singleton C.M."/>
            <person name="Petriglieri F."/>
            <person name="Kristensen J.M."/>
            <person name="Kirkegaard R.H."/>
            <person name="Michaelsen T.Y."/>
            <person name="Andersen M.H."/>
            <person name="Karst S.M."/>
            <person name="Dueholm M.S."/>
            <person name="Nielsen P.H."/>
            <person name="Albertsen M."/>
        </authorList>
    </citation>
    <scope>NUCLEOTIDE SEQUENCE</scope>
    <source>
        <strain evidence="17">EsbW_18-Q3-R4-48_MAXAC.044</strain>
    </source>
</reference>
<dbReference type="GO" id="GO:0009279">
    <property type="term" value="C:cell outer membrane"/>
    <property type="evidence" value="ECO:0007669"/>
    <property type="project" value="UniProtKB-SubCell"/>
</dbReference>
<keyword evidence="4" id="KW-1134">Transmembrane beta strand</keyword>
<dbReference type="Pfam" id="PF02563">
    <property type="entry name" value="Poly_export"/>
    <property type="match status" value="1"/>
</dbReference>
<dbReference type="PROSITE" id="PS51257">
    <property type="entry name" value="PROKAR_LIPOPROTEIN"/>
    <property type="match status" value="1"/>
</dbReference>
<dbReference type="Proteomes" id="UP000886602">
    <property type="component" value="Unassembled WGS sequence"/>
</dbReference>